<dbReference type="InterPro" id="IPR036259">
    <property type="entry name" value="MFS_trans_sf"/>
</dbReference>
<organism evidence="5 6">
    <name type="scientific">Steccherinum ochraceum</name>
    <dbReference type="NCBI Taxonomy" id="92696"/>
    <lineage>
        <taxon>Eukaryota</taxon>
        <taxon>Fungi</taxon>
        <taxon>Dikarya</taxon>
        <taxon>Basidiomycota</taxon>
        <taxon>Agaricomycotina</taxon>
        <taxon>Agaricomycetes</taxon>
        <taxon>Polyporales</taxon>
        <taxon>Steccherinaceae</taxon>
        <taxon>Steccherinum</taxon>
    </lineage>
</organism>
<dbReference type="PANTHER" id="PTHR11360">
    <property type="entry name" value="MONOCARBOXYLATE TRANSPORTER"/>
    <property type="match status" value="1"/>
</dbReference>
<evidence type="ECO:0000259" key="4">
    <source>
        <dbReference type="PROSITE" id="PS50850"/>
    </source>
</evidence>
<dbReference type="InterPro" id="IPR050327">
    <property type="entry name" value="Proton-linked_MCT"/>
</dbReference>
<name>A0A4R0RH70_9APHY</name>
<dbReference type="GO" id="GO:0016020">
    <property type="term" value="C:membrane"/>
    <property type="evidence" value="ECO:0007669"/>
    <property type="project" value="UniProtKB-SubCell"/>
</dbReference>
<feature type="transmembrane region" description="Helical" evidence="3">
    <location>
        <begin position="55"/>
        <end position="83"/>
    </location>
</feature>
<dbReference type="Pfam" id="PF07690">
    <property type="entry name" value="MFS_1"/>
    <property type="match status" value="1"/>
</dbReference>
<evidence type="ECO:0000256" key="2">
    <source>
        <dbReference type="ARBA" id="ARBA00006727"/>
    </source>
</evidence>
<dbReference type="PANTHER" id="PTHR11360:SF287">
    <property type="entry name" value="MFS MONOCARBOXYLATE TRANSPORTER"/>
    <property type="match status" value="1"/>
</dbReference>
<feature type="transmembrane region" description="Helical" evidence="3">
    <location>
        <begin position="154"/>
        <end position="176"/>
    </location>
</feature>
<feature type="transmembrane region" description="Helical" evidence="3">
    <location>
        <begin position="332"/>
        <end position="351"/>
    </location>
</feature>
<reference evidence="5 6" key="1">
    <citation type="submission" date="2018-11" db="EMBL/GenBank/DDBJ databases">
        <title>Genome assembly of Steccherinum ochraceum LE-BIN_3174, the white-rot fungus of the Steccherinaceae family (The Residual Polyporoid clade, Polyporales, Basidiomycota).</title>
        <authorList>
            <person name="Fedorova T.V."/>
            <person name="Glazunova O.A."/>
            <person name="Landesman E.O."/>
            <person name="Moiseenko K.V."/>
            <person name="Psurtseva N.V."/>
            <person name="Savinova O.S."/>
            <person name="Shakhova N.V."/>
            <person name="Tyazhelova T.V."/>
            <person name="Vasina D.V."/>
        </authorList>
    </citation>
    <scope>NUCLEOTIDE SEQUENCE [LARGE SCALE GENOMIC DNA]</scope>
    <source>
        <strain evidence="5 6">LE-BIN_3174</strain>
    </source>
</reference>
<dbReference type="SUPFAM" id="SSF103473">
    <property type="entry name" value="MFS general substrate transporter"/>
    <property type="match status" value="1"/>
</dbReference>
<dbReference type="OrthoDB" id="2213137at2759"/>
<comment type="subcellular location">
    <subcellularLocation>
        <location evidence="1">Membrane</location>
        <topology evidence="1">Multi-pass membrane protein</topology>
    </subcellularLocation>
</comment>
<evidence type="ECO:0000256" key="3">
    <source>
        <dbReference type="SAM" id="Phobius"/>
    </source>
</evidence>
<dbReference type="EMBL" id="RWJN01000124">
    <property type="protein sequence ID" value="TCD66716.1"/>
    <property type="molecule type" value="Genomic_DNA"/>
</dbReference>
<dbReference type="GO" id="GO:0022857">
    <property type="term" value="F:transmembrane transporter activity"/>
    <property type="evidence" value="ECO:0007669"/>
    <property type="project" value="InterPro"/>
</dbReference>
<feature type="transmembrane region" description="Helical" evidence="3">
    <location>
        <begin position="392"/>
        <end position="416"/>
    </location>
</feature>
<keyword evidence="6" id="KW-1185">Reference proteome</keyword>
<comment type="similarity">
    <text evidence="2">Belongs to the major facilitator superfamily. Monocarboxylate porter (TC 2.A.1.13) family.</text>
</comment>
<evidence type="ECO:0000313" key="5">
    <source>
        <dbReference type="EMBL" id="TCD66716.1"/>
    </source>
</evidence>
<sequence length="464" mass="49570">MAASTEKYAEVIEMTSEPVTPSAGSEVGLVILTAEPDQVPDNVQELPPMDGGWQAWLFISASFVVEMLVWGFVFSYGIFQAYYTSHPPYQGKSAVAIAAVGPVAIAFQYVEALLLSFILGRYPELHKPMMWSGLILVSGSLLLSSFVSQVEILILLQGVFLGIGSGMMYWPSLFLVPDWFTRRRGLATGIVFAGSGVGGFVFPFIVQALLDGVGFRWTLRIWAAIMAVCGGLAIPGVRRRIPIQSHIPGQKRLRLIPRNLQFIHNPLFWAFSFSILLQAMSYFPVSLYISVFTTTISSPLSASIVLALFNSSGVIGQILIGYLTDRMPYPQLMVISTLGSSIAAFLLWGFADTLGRVFAFAIIFGGLGGGFSSVISAGSFESAGANPEQAPMAISAVFVSKGIAAFVGPILSGILLEAGKSAAFGGRYGKFGFGPVEIFVGTCAAATSVSSLAVAAMRPRLNTM</sequence>
<dbReference type="InterPro" id="IPR011701">
    <property type="entry name" value="MFS"/>
</dbReference>
<feature type="transmembrane region" description="Helical" evidence="3">
    <location>
        <begin position="300"/>
        <end position="320"/>
    </location>
</feature>
<feature type="transmembrane region" description="Helical" evidence="3">
    <location>
        <begin position="95"/>
        <end position="119"/>
    </location>
</feature>
<comment type="caution">
    <text evidence="5">The sequence shown here is derived from an EMBL/GenBank/DDBJ whole genome shotgun (WGS) entry which is preliminary data.</text>
</comment>
<feature type="transmembrane region" description="Helical" evidence="3">
    <location>
        <begin position="262"/>
        <end position="280"/>
    </location>
</feature>
<protein>
    <recommendedName>
        <fullName evidence="4">Major facilitator superfamily (MFS) profile domain-containing protein</fullName>
    </recommendedName>
</protein>
<proteinExistence type="inferred from homology"/>
<feature type="transmembrane region" description="Helical" evidence="3">
    <location>
        <begin position="221"/>
        <end position="241"/>
    </location>
</feature>
<evidence type="ECO:0000256" key="1">
    <source>
        <dbReference type="ARBA" id="ARBA00004141"/>
    </source>
</evidence>
<accession>A0A4R0RH70</accession>
<dbReference type="AlphaFoldDB" id="A0A4R0RH70"/>
<feature type="transmembrane region" description="Helical" evidence="3">
    <location>
        <begin position="357"/>
        <end position="380"/>
    </location>
</feature>
<dbReference type="PROSITE" id="PS50850">
    <property type="entry name" value="MFS"/>
    <property type="match status" value="1"/>
</dbReference>
<feature type="domain" description="Major facilitator superfamily (MFS) profile" evidence="4">
    <location>
        <begin position="61"/>
        <end position="462"/>
    </location>
</feature>
<keyword evidence="3" id="KW-1133">Transmembrane helix</keyword>
<feature type="transmembrane region" description="Helical" evidence="3">
    <location>
        <begin position="131"/>
        <end position="148"/>
    </location>
</feature>
<gene>
    <name evidence="5" type="ORF">EIP91_001009</name>
</gene>
<feature type="transmembrane region" description="Helical" evidence="3">
    <location>
        <begin position="436"/>
        <end position="457"/>
    </location>
</feature>
<feature type="transmembrane region" description="Helical" evidence="3">
    <location>
        <begin position="188"/>
        <end position="209"/>
    </location>
</feature>
<keyword evidence="3" id="KW-0472">Membrane</keyword>
<evidence type="ECO:0000313" key="6">
    <source>
        <dbReference type="Proteomes" id="UP000292702"/>
    </source>
</evidence>
<dbReference type="InterPro" id="IPR020846">
    <property type="entry name" value="MFS_dom"/>
</dbReference>
<keyword evidence="3" id="KW-0812">Transmembrane</keyword>
<dbReference type="Gene3D" id="1.20.1250.20">
    <property type="entry name" value="MFS general substrate transporter like domains"/>
    <property type="match status" value="2"/>
</dbReference>
<dbReference type="Proteomes" id="UP000292702">
    <property type="component" value="Unassembled WGS sequence"/>
</dbReference>